<feature type="region of interest" description="Disordered" evidence="2">
    <location>
        <begin position="204"/>
        <end position="307"/>
    </location>
</feature>
<dbReference type="PROSITE" id="PS01159">
    <property type="entry name" value="WW_DOMAIN_1"/>
    <property type="match status" value="1"/>
</dbReference>
<evidence type="ECO:0000256" key="2">
    <source>
        <dbReference type="SAM" id="MobiDB-lite"/>
    </source>
</evidence>
<dbReference type="Pfam" id="PF00004">
    <property type="entry name" value="AAA"/>
    <property type="match status" value="1"/>
</dbReference>
<dbReference type="InterPro" id="IPR027417">
    <property type="entry name" value="P-loop_NTPase"/>
</dbReference>
<dbReference type="Pfam" id="PF22942">
    <property type="entry name" value="DUF7025"/>
    <property type="match status" value="1"/>
</dbReference>
<protein>
    <recommendedName>
        <fullName evidence="3">WW domain-containing protein</fullName>
    </recommendedName>
</protein>
<reference evidence="4" key="1">
    <citation type="submission" date="2023-01" db="EMBL/GenBank/DDBJ databases">
        <authorList>
            <person name="Van Ghelder C."/>
            <person name="Rancurel C."/>
        </authorList>
    </citation>
    <scope>NUCLEOTIDE SEQUENCE</scope>
    <source>
        <strain evidence="4">CNCM I-4278</strain>
    </source>
</reference>
<sequence length="1261" mass="144059">MDLTISKDHTRGKEEVEKSILQFGVPVSLGPSSNSMVFKEPWEYAAPNPPTWRDPYAQNPAGYTQPANPQTGQAIEDRPWVDPTARIGPLNGWTPQPLATPPIHSPALPPGWISQLDRNRGQYYYIHLPTQSTQWEFPKAATQLFRDKSPDSSLDKDGFRSENSNDQQYQLQSGDQLSTESKTQARLQVPSELSHNLKTVRQSLSMQHPSRLHTPSISPQSPNPSTFRSPSRVSTSHTPQIRGQQQVLAHTKSIDSTQAMASTSHEQTILVESPRKLQSQGNTTQSIRFPSHGPPSRPLGQGQTSRANFPTKLHEEPKYASARHDMGPFFHRGSLRNHNLGNRHTGNNSLLSSPYRGTPISPLLNTEAVVRSSKHYTTEDEIDFTYFDRFEDSALKITDPKQLRLEQVGIKALRIGPAQQPETNTSHGIELSVFNRPPRKRLSETSVAYAEDSPVAKRRRTNKMHDDQTSLGRTNSLTPFSTLADIDGLTTDTQSGDVNKPDYARLRPENTVSHWEKCSTEPATRLKGDPIQDKNPVTRSSQFITMPRKKQSSKMTSNTHEIESVEMELQRQIQKQRLEIERLKNVNEDLTRSSKEDAGKHLAPAWLTIHRVKYGKSERFYEDCPQWTWTGGRYRIEGMRPISKVKSFVARRKAAPTAFLVLHSYDLSGMEDYEPSDDNEIELIEEFRDSTHIQFLCRALASAFYTVLENNEILKRNVNFDERLGLGDETDLEDQENCPVITNMDVVFFHFRHLLVTAPDPLDESEGQVLRCFFDFLITEFGEAHQAATQSLAEGFVSMINLKYLFKREDIVVFSEEGRVWGAKLKSFPYTANDKMVVHTDSYQFDGKFSLRHEKQDLPLPHSIQKKQLTEIRSLPCYPLSFASSEIQQTLKKRGYIFWQCRHMAYVAYNGPNKEHDTIYTNTRFLVDVRTYQMMHGNKTLRYSPVNSVDEKTMSEKEPRADLVYMVPENIFGFDIQEKKWVNINVDGISSIQRNKNAFETLAIEEQSKELVNALVNNKINAQKATDMVLGKGNGLILLLHGGPGTGKTLTAESVAEIAEKPLYRVTCGDIGTEPRQVEEYLQKVFHLGKIWDCVVLLDEADVFLEQRTLADLTRNALVSVFLRTLEYYDGILILTSNRFGTFDEAFKSRIQLALHYKNLDRSQREHIWTNFIDRLKDLGEEFDDTGIRNKIKHLAKYEMNGRQIRNAITTARQLALFRKEDLNMDHLEHSIKVSGKFDKYLEEVHNQIKDDDMAREEGWR</sequence>
<dbReference type="PROSITE" id="PS50020">
    <property type="entry name" value="WW_DOMAIN_2"/>
    <property type="match status" value="1"/>
</dbReference>
<dbReference type="InterPro" id="IPR003959">
    <property type="entry name" value="ATPase_AAA_core"/>
</dbReference>
<dbReference type="SUPFAM" id="SSF51045">
    <property type="entry name" value="WW domain"/>
    <property type="match status" value="1"/>
</dbReference>
<dbReference type="SUPFAM" id="SSF52540">
    <property type="entry name" value="P-loop containing nucleoside triphosphate hydrolases"/>
    <property type="match status" value="1"/>
</dbReference>
<dbReference type="AlphaFoldDB" id="A0A9W4XWL4"/>
<dbReference type="InterPro" id="IPR001202">
    <property type="entry name" value="WW_dom"/>
</dbReference>
<dbReference type="InterPro" id="IPR056599">
    <property type="entry name" value="AAA_lid_fung"/>
</dbReference>
<evidence type="ECO:0000259" key="3">
    <source>
        <dbReference type="PROSITE" id="PS50020"/>
    </source>
</evidence>
<dbReference type="InterPro" id="IPR036020">
    <property type="entry name" value="WW_dom_sf"/>
</dbReference>
<feature type="domain" description="WW" evidence="3">
    <location>
        <begin position="106"/>
        <end position="140"/>
    </location>
</feature>
<accession>A0A9W4XWL4</accession>
<keyword evidence="5" id="KW-1185">Reference proteome</keyword>
<comment type="caution">
    <text evidence="4">The sequence shown here is derived from an EMBL/GenBank/DDBJ whole genome shotgun (WGS) entry which is preliminary data.</text>
</comment>
<organism evidence="4 5">
    <name type="scientific">Periconia digitata</name>
    <dbReference type="NCBI Taxonomy" id="1303443"/>
    <lineage>
        <taxon>Eukaryota</taxon>
        <taxon>Fungi</taxon>
        <taxon>Dikarya</taxon>
        <taxon>Ascomycota</taxon>
        <taxon>Pezizomycotina</taxon>
        <taxon>Dothideomycetes</taxon>
        <taxon>Pleosporomycetidae</taxon>
        <taxon>Pleosporales</taxon>
        <taxon>Massarineae</taxon>
        <taxon>Periconiaceae</taxon>
        <taxon>Periconia</taxon>
    </lineage>
</organism>
<dbReference type="InterPro" id="IPR003593">
    <property type="entry name" value="AAA+_ATPase"/>
</dbReference>
<dbReference type="PANTHER" id="PTHR46411:SF2">
    <property type="entry name" value="AAA+ ATPASE DOMAIN-CONTAINING PROTEIN"/>
    <property type="match status" value="1"/>
</dbReference>
<dbReference type="InterPro" id="IPR054289">
    <property type="entry name" value="DUF7025"/>
</dbReference>
<feature type="compositionally biased region" description="Polar residues" evidence="2">
    <location>
        <begin position="204"/>
        <end position="267"/>
    </location>
</feature>
<feature type="coiled-coil region" evidence="1">
    <location>
        <begin position="566"/>
        <end position="593"/>
    </location>
</feature>
<name>A0A9W4XWL4_9PLEO</name>
<dbReference type="SMART" id="SM00456">
    <property type="entry name" value="WW"/>
    <property type="match status" value="1"/>
</dbReference>
<dbReference type="GO" id="GO:0016887">
    <property type="term" value="F:ATP hydrolysis activity"/>
    <property type="evidence" value="ECO:0007669"/>
    <property type="project" value="InterPro"/>
</dbReference>
<feature type="compositionally biased region" description="Polar residues" evidence="2">
    <location>
        <begin position="276"/>
        <end position="288"/>
    </location>
</feature>
<dbReference type="Pfam" id="PF00397">
    <property type="entry name" value="WW"/>
    <property type="match status" value="1"/>
</dbReference>
<dbReference type="OrthoDB" id="10042665at2759"/>
<evidence type="ECO:0000313" key="4">
    <source>
        <dbReference type="EMBL" id="CAI6336217.1"/>
    </source>
</evidence>
<dbReference type="CDD" id="cd00201">
    <property type="entry name" value="WW"/>
    <property type="match status" value="1"/>
</dbReference>
<dbReference type="Pfam" id="PF23232">
    <property type="entry name" value="AAA_lid_13"/>
    <property type="match status" value="1"/>
</dbReference>
<evidence type="ECO:0000313" key="5">
    <source>
        <dbReference type="Proteomes" id="UP001152607"/>
    </source>
</evidence>
<dbReference type="GO" id="GO:0005524">
    <property type="term" value="F:ATP binding"/>
    <property type="evidence" value="ECO:0007669"/>
    <property type="project" value="InterPro"/>
</dbReference>
<dbReference type="EMBL" id="CAOQHR010000006">
    <property type="protein sequence ID" value="CAI6336217.1"/>
    <property type="molecule type" value="Genomic_DNA"/>
</dbReference>
<feature type="compositionally biased region" description="Basic and acidic residues" evidence="2">
    <location>
        <begin position="147"/>
        <end position="160"/>
    </location>
</feature>
<keyword evidence="1" id="KW-0175">Coiled coil</keyword>
<feature type="compositionally biased region" description="Polar residues" evidence="2">
    <location>
        <begin position="336"/>
        <end position="352"/>
    </location>
</feature>
<gene>
    <name evidence="4" type="ORF">PDIGIT_LOCUS9309</name>
</gene>
<dbReference type="Gene3D" id="2.20.70.10">
    <property type="match status" value="1"/>
</dbReference>
<dbReference type="Gene3D" id="3.40.50.300">
    <property type="entry name" value="P-loop containing nucleotide triphosphate hydrolases"/>
    <property type="match status" value="1"/>
</dbReference>
<feature type="region of interest" description="Disordered" evidence="2">
    <location>
        <begin position="82"/>
        <end position="104"/>
    </location>
</feature>
<dbReference type="Proteomes" id="UP001152607">
    <property type="component" value="Unassembled WGS sequence"/>
</dbReference>
<feature type="region of interest" description="Disordered" evidence="2">
    <location>
        <begin position="324"/>
        <end position="357"/>
    </location>
</feature>
<proteinExistence type="predicted"/>
<dbReference type="PANTHER" id="PTHR46411">
    <property type="entry name" value="FAMILY ATPASE, PUTATIVE-RELATED"/>
    <property type="match status" value="1"/>
</dbReference>
<feature type="compositionally biased region" description="Polar residues" evidence="2">
    <location>
        <begin position="161"/>
        <end position="183"/>
    </location>
</feature>
<dbReference type="SMART" id="SM00382">
    <property type="entry name" value="AAA"/>
    <property type="match status" value="1"/>
</dbReference>
<feature type="region of interest" description="Disordered" evidence="2">
    <location>
        <begin position="444"/>
        <end position="476"/>
    </location>
</feature>
<evidence type="ECO:0000256" key="1">
    <source>
        <dbReference type="SAM" id="Coils"/>
    </source>
</evidence>
<feature type="region of interest" description="Disordered" evidence="2">
    <location>
        <begin position="147"/>
        <end position="183"/>
    </location>
</feature>